<evidence type="ECO:0000313" key="2">
    <source>
        <dbReference type="EMBL" id="KAJ1348180.1"/>
    </source>
</evidence>
<feature type="chain" id="PRO_5042214353" evidence="1">
    <location>
        <begin position="25"/>
        <end position="140"/>
    </location>
</feature>
<name>A0AAD5LXA1_PARTN</name>
<organism evidence="2 3">
    <name type="scientific">Parelaphostrongylus tenuis</name>
    <name type="common">Meningeal worm</name>
    <dbReference type="NCBI Taxonomy" id="148309"/>
    <lineage>
        <taxon>Eukaryota</taxon>
        <taxon>Metazoa</taxon>
        <taxon>Ecdysozoa</taxon>
        <taxon>Nematoda</taxon>
        <taxon>Chromadorea</taxon>
        <taxon>Rhabditida</taxon>
        <taxon>Rhabditina</taxon>
        <taxon>Rhabditomorpha</taxon>
        <taxon>Strongyloidea</taxon>
        <taxon>Metastrongylidae</taxon>
        <taxon>Parelaphostrongylus</taxon>
    </lineage>
</organism>
<gene>
    <name evidence="2" type="ORF">KIN20_003426</name>
</gene>
<dbReference type="AlphaFoldDB" id="A0AAD5LXA1"/>
<evidence type="ECO:0000313" key="3">
    <source>
        <dbReference type="Proteomes" id="UP001196413"/>
    </source>
</evidence>
<reference evidence="2" key="1">
    <citation type="submission" date="2021-06" db="EMBL/GenBank/DDBJ databases">
        <title>Parelaphostrongylus tenuis whole genome reference sequence.</title>
        <authorList>
            <person name="Garwood T.J."/>
            <person name="Larsen P.A."/>
            <person name="Fountain-Jones N.M."/>
            <person name="Garbe J.R."/>
            <person name="Macchietto M.G."/>
            <person name="Kania S.A."/>
            <person name="Gerhold R.W."/>
            <person name="Richards J.E."/>
            <person name="Wolf T.M."/>
        </authorList>
    </citation>
    <scope>NUCLEOTIDE SEQUENCE</scope>
    <source>
        <strain evidence="2">MNPRO001-30</strain>
        <tissue evidence="2">Meninges</tissue>
    </source>
</reference>
<keyword evidence="3" id="KW-1185">Reference proteome</keyword>
<comment type="caution">
    <text evidence="2">The sequence shown here is derived from an EMBL/GenBank/DDBJ whole genome shotgun (WGS) entry which is preliminary data.</text>
</comment>
<dbReference type="EMBL" id="JAHQIW010000449">
    <property type="protein sequence ID" value="KAJ1348180.1"/>
    <property type="molecule type" value="Genomic_DNA"/>
</dbReference>
<feature type="signal peptide" evidence="1">
    <location>
        <begin position="1"/>
        <end position="24"/>
    </location>
</feature>
<dbReference type="Proteomes" id="UP001196413">
    <property type="component" value="Unassembled WGS sequence"/>
</dbReference>
<protein>
    <submittedName>
        <fullName evidence="2">Uncharacterized protein</fullName>
    </submittedName>
</protein>
<evidence type="ECO:0000256" key="1">
    <source>
        <dbReference type="SAM" id="SignalP"/>
    </source>
</evidence>
<sequence>MARHLTYSLMILLLTVISTTICCGVMPAGQASTRSFTVTGFTLPVAMVYSTEISVGARFPGIATSQEVAKMFVQRLVMQTVFDVLESQARSALLPDAVILEILGQLTVMTNYDPMPCQQAVSLADDIVKDKVYCMSPAAR</sequence>
<proteinExistence type="predicted"/>
<accession>A0AAD5LXA1</accession>
<keyword evidence="1" id="KW-0732">Signal</keyword>